<evidence type="ECO:0000256" key="4">
    <source>
        <dbReference type="ARBA" id="ARBA00022729"/>
    </source>
</evidence>
<gene>
    <name evidence="10" type="ORF">GKZ89_06100</name>
</gene>
<evidence type="ECO:0000256" key="5">
    <source>
        <dbReference type="ARBA" id="ARBA00023136"/>
    </source>
</evidence>
<keyword evidence="7" id="KW-0449">Lipoprotein</keyword>
<dbReference type="GO" id="GO:0016020">
    <property type="term" value="C:membrane"/>
    <property type="evidence" value="ECO:0007669"/>
    <property type="project" value="UniProtKB-SubCell"/>
</dbReference>
<dbReference type="PROSITE" id="PS51257">
    <property type="entry name" value="PROKAR_LIPOPROTEIN"/>
    <property type="match status" value="1"/>
</dbReference>
<dbReference type="Proteomes" id="UP000434639">
    <property type="component" value="Unassembled WGS sequence"/>
</dbReference>
<evidence type="ECO:0000256" key="7">
    <source>
        <dbReference type="ARBA" id="ARBA00023288"/>
    </source>
</evidence>
<dbReference type="InterPro" id="IPR057336">
    <property type="entry name" value="GerAC_N"/>
</dbReference>
<dbReference type="Pfam" id="PF05504">
    <property type="entry name" value="Spore_GerAC"/>
    <property type="match status" value="1"/>
</dbReference>
<evidence type="ECO:0000256" key="6">
    <source>
        <dbReference type="ARBA" id="ARBA00023139"/>
    </source>
</evidence>
<dbReference type="AlphaFoldDB" id="A0A7X2V3S1"/>
<dbReference type="GO" id="GO:0009847">
    <property type="term" value="P:spore germination"/>
    <property type="evidence" value="ECO:0007669"/>
    <property type="project" value="InterPro"/>
</dbReference>
<comment type="similarity">
    <text evidence="2">Belongs to the GerABKC lipoprotein family.</text>
</comment>
<keyword evidence="11" id="KW-1185">Reference proteome</keyword>
<proteinExistence type="inferred from homology"/>
<dbReference type="Gene3D" id="3.30.300.210">
    <property type="entry name" value="Nutrient germinant receptor protein C, domain 3"/>
    <property type="match status" value="1"/>
</dbReference>
<evidence type="ECO:0000256" key="3">
    <source>
        <dbReference type="ARBA" id="ARBA00022544"/>
    </source>
</evidence>
<feature type="domain" description="Spore germination protein N-terminal" evidence="9">
    <location>
        <begin position="19"/>
        <end position="197"/>
    </location>
</feature>
<dbReference type="OrthoDB" id="9816067at2"/>
<keyword evidence="3" id="KW-0309">Germination</keyword>
<comment type="caution">
    <text evidence="10">The sequence shown here is derived from an EMBL/GenBank/DDBJ whole genome shotgun (WGS) entry which is preliminary data.</text>
</comment>
<evidence type="ECO:0000256" key="2">
    <source>
        <dbReference type="ARBA" id="ARBA00007886"/>
    </source>
</evidence>
<sequence length="396" mass="43968">MKKCVLAAAMVILLASCGRVELNELFIVSGLGFDPHPDGLLMSFQVINPGGSAKSTGTSGGGGAGSAVYTYTISGSSITAIMEKARNMFSRKLYFSHLSVILAGEELAANNGLMPIMDYLERYYQFRDNVSLYVTRESSAKELLSVSHPIQNLPAVSMSRRLKTYGGSAGLSKGMEVQEFLALNYGGFTEPVVPGLKKYMQTDASDSSILNQIDGDQKMFEMTGFALFKNDKLAAWLTPEESRGWSLLTDKTKTFETSVECPGYPEKKIGLRFTETKGKLKSTSVEPLLFQGEVSASANIQEVTCPVRLEDPGELRKIEKAAEEKLKTEMQKAFLKMQEVNSDGFGLRQLLYENHYKEWKKMKKDWEKEFPEARLEASAHITLKLTGLRIKSIYEK</sequence>
<keyword evidence="6" id="KW-0564">Palmitate</keyword>
<dbReference type="NCBIfam" id="TIGR02887">
    <property type="entry name" value="spore_ger_x_C"/>
    <property type="match status" value="1"/>
</dbReference>
<evidence type="ECO:0000259" key="8">
    <source>
        <dbReference type="Pfam" id="PF05504"/>
    </source>
</evidence>
<feature type="domain" description="Spore germination GerAC-like C-terminal" evidence="8">
    <location>
        <begin position="223"/>
        <end position="387"/>
    </location>
</feature>
<protein>
    <submittedName>
        <fullName evidence="10">Ger(X)C family spore germination protein</fullName>
    </submittedName>
</protein>
<accession>A0A7X2V3S1</accession>
<reference evidence="10 11" key="1">
    <citation type="journal article" date="2017" name="Int. J. Syst. Evol. Microbiol.">
        <title>Bacillus mangrovi sp. nov., isolated from a sediment sample from a mangrove forest.</title>
        <authorList>
            <person name="Gupta V."/>
            <person name="Singh P.K."/>
            <person name="Korpole S."/>
            <person name="Tanuku N.R.S."/>
            <person name="Pinnaka A.K."/>
        </authorList>
    </citation>
    <scope>NUCLEOTIDE SEQUENCE [LARGE SCALE GENOMIC DNA]</scope>
    <source>
        <strain evidence="10 11">KCTC 33872</strain>
    </source>
</reference>
<evidence type="ECO:0000259" key="9">
    <source>
        <dbReference type="Pfam" id="PF25198"/>
    </source>
</evidence>
<dbReference type="EMBL" id="WMIB01000003">
    <property type="protein sequence ID" value="MTH52977.1"/>
    <property type="molecule type" value="Genomic_DNA"/>
</dbReference>
<dbReference type="InterPro" id="IPR008844">
    <property type="entry name" value="Spore_GerAC-like"/>
</dbReference>
<name>A0A7X2V3S1_9BACI</name>
<comment type="subcellular location">
    <subcellularLocation>
        <location evidence="1">Membrane</location>
        <topology evidence="1">Lipid-anchor</topology>
    </subcellularLocation>
</comment>
<evidence type="ECO:0000256" key="1">
    <source>
        <dbReference type="ARBA" id="ARBA00004635"/>
    </source>
</evidence>
<dbReference type="InterPro" id="IPR046953">
    <property type="entry name" value="Spore_GerAC-like_C"/>
</dbReference>
<dbReference type="Pfam" id="PF25198">
    <property type="entry name" value="Spore_GerAC_N"/>
    <property type="match status" value="1"/>
</dbReference>
<organism evidence="10 11">
    <name type="scientific">Metabacillus mangrovi</name>
    <dbReference type="NCBI Taxonomy" id="1491830"/>
    <lineage>
        <taxon>Bacteria</taxon>
        <taxon>Bacillati</taxon>
        <taxon>Bacillota</taxon>
        <taxon>Bacilli</taxon>
        <taxon>Bacillales</taxon>
        <taxon>Bacillaceae</taxon>
        <taxon>Metabacillus</taxon>
    </lineage>
</organism>
<dbReference type="InterPro" id="IPR038501">
    <property type="entry name" value="Spore_GerAC_C_sf"/>
</dbReference>
<evidence type="ECO:0000313" key="10">
    <source>
        <dbReference type="EMBL" id="MTH52977.1"/>
    </source>
</evidence>
<keyword evidence="5" id="KW-0472">Membrane</keyword>
<dbReference type="PANTHER" id="PTHR35789:SF1">
    <property type="entry name" value="SPORE GERMINATION PROTEIN B3"/>
    <property type="match status" value="1"/>
</dbReference>
<dbReference type="PANTHER" id="PTHR35789">
    <property type="entry name" value="SPORE GERMINATION PROTEIN B3"/>
    <property type="match status" value="1"/>
</dbReference>
<dbReference type="RefSeq" id="WP_155111507.1">
    <property type="nucleotide sequence ID" value="NZ_WMIB01000003.1"/>
</dbReference>
<keyword evidence="4" id="KW-0732">Signal</keyword>
<evidence type="ECO:0000313" key="11">
    <source>
        <dbReference type="Proteomes" id="UP000434639"/>
    </source>
</evidence>